<dbReference type="EMBL" id="VJMH01006357">
    <property type="protein sequence ID" value="KAF0690648.1"/>
    <property type="molecule type" value="Genomic_DNA"/>
</dbReference>
<feature type="transmembrane region" description="Helical" evidence="5">
    <location>
        <begin position="276"/>
        <end position="298"/>
    </location>
</feature>
<evidence type="ECO:0000256" key="6">
    <source>
        <dbReference type="SAM" id="SignalP"/>
    </source>
</evidence>
<accession>A0A485L9H4</accession>
<keyword evidence="6" id="KW-0732">Signal</keyword>
<dbReference type="InterPro" id="IPR051216">
    <property type="entry name" value="Teneurin"/>
</dbReference>
<dbReference type="InterPro" id="IPR000742">
    <property type="entry name" value="EGF"/>
</dbReference>
<evidence type="ECO:0000256" key="4">
    <source>
        <dbReference type="PROSITE-ProRule" id="PRU00076"/>
    </source>
</evidence>
<dbReference type="PANTHER" id="PTHR11219">
    <property type="entry name" value="TENEURIN AND N-ACETYLGLUCOSAMINE-1-PHOSPHODIESTER ALPHA-N-ACETYLGLUCOSAMINIDASE"/>
    <property type="match status" value="1"/>
</dbReference>
<dbReference type="PROSITE" id="PS01186">
    <property type="entry name" value="EGF_2"/>
    <property type="match status" value="2"/>
</dbReference>
<evidence type="ECO:0000256" key="1">
    <source>
        <dbReference type="ARBA" id="ARBA00022536"/>
    </source>
</evidence>
<evidence type="ECO:0000313" key="9">
    <source>
        <dbReference type="EMBL" id="VFT94694.1"/>
    </source>
</evidence>
<sequence>MHQGAFVRLSFALACLLHLVWSQSASITLQSNLAGASTFASFAILTTQSIPAGGQIKIVFPSQGFVVTTDALSNVVGFPTNCGVVTSGLTVSLSVCLTPVPASTFWFWLNNIQLLGAQTTGLASIQTFDASGTVLETIPSSPGTIGTNVQLVATLTGSNVGGATQPMTLSITTVVVLPPQSYVTVLFPARFLISSAASLLSTTGFGATTTSFVSQPSSNTVSLYLGGTALAAGTVSFTFSGITNPGTSCNQFTLPACLTPWESYQVKAMSPDNRIYQFKIVSGTPIVMTMLAYAYVQLLNPTQSTSTPAIVKLFGVASIPIGGTIVITFPTGFTINPSSAVTLTNGINAASTVAISGLVVTVTVATAAVTMSTGVSLTIADVTTSTLPYGAYTVTTTDALGSTLETMTWTQPPHSVTLRSVIAGAATLADIYLAQIAIPAGGQLQVVFPTGYYVTTTAVTSVIGFGTPPVVSHTTSMAILTLTSAITPSGTSSFTLNGIQNAGVPAAGTVGAGFTIQTFDAVGTAIEIFSVAPATLTATTAAFTASAAVNTTAGATEPLVVTLTPTVTLPPGSTITMIFPTQFTIASTTTVATTGFGPTTTTITPNPSSVTLTLAVLPLAPGTYTITLFGITNPGTSCTQFYDDACTSAYGSYTLALGDGGVGVYQQATLPGTAMIMSNLRFARVRTLAVTATTVTSAYVLFNIMTPIPVHGRIVVTFPAGFVLNPAGTVTFNSGIDATSTAVITTSTVTVTILNTPVAIQNGVQFTLSGVTTPSLYTVGSYVIRTTDALGATLETATNIGGVGCTYLNDCSGHGDCTLLGNFCRCYPGFGADADIAEYKAPDCSLRVCPSDFAWADVPTSSTTAHTTLLECSGAGLCNRTTGLCQCFPGYGGSACNQMTCPHDCSGHGVCMSLAQMAASPTALPLSALTTYSLWDANRIFGCVCDSSWPVGLGAGQTNVAEWFGADCSLRHCASGDDPVTPQDETDCAGVMAPGGVGVGGAGNKCFVECSNRGVCYFQTGTCHCHTGFDGTACSRQNVLFQEKTLSPVEIALAGY</sequence>
<evidence type="ECO:0000256" key="3">
    <source>
        <dbReference type="ARBA" id="ARBA00023157"/>
    </source>
</evidence>
<dbReference type="Proteomes" id="UP000332933">
    <property type="component" value="Unassembled WGS sequence"/>
</dbReference>
<dbReference type="CDD" id="cd00055">
    <property type="entry name" value="EGF_Lam"/>
    <property type="match status" value="1"/>
</dbReference>
<dbReference type="PROSITE" id="PS00022">
    <property type="entry name" value="EGF_1"/>
    <property type="match status" value="2"/>
</dbReference>
<feature type="signal peptide" evidence="6">
    <location>
        <begin position="1"/>
        <end position="22"/>
    </location>
</feature>
<keyword evidence="3 4" id="KW-1015">Disulfide bond</keyword>
<dbReference type="PROSITE" id="PS50026">
    <property type="entry name" value="EGF_3"/>
    <property type="match status" value="1"/>
</dbReference>
<feature type="disulfide bond" evidence="4">
    <location>
        <begin position="1025"/>
        <end position="1034"/>
    </location>
</feature>
<dbReference type="AlphaFoldDB" id="A0A485L9H4"/>
<gene>
    <name evidence="9" type="primary">Aste57867_17954</name>
    <name evidence="8" type="ORF">As57867_017892</name>
    <name evidence="9" type="ORF">ASTE57867_17954</name>
</gene>
<evidence type="ECO:0000256" key="5">
    <source>
        <dbReference type="SAM" id="Phobius"/>
    </source>
</evidence>
<feature type="transmembrane region" description="Helical" evidence="5">
    <location>
        <begin position="349"/>
        <end position="369"/>
    </location>
</feature>
<dbReference type="InterPro" id="IPR002049">
    <property type="entry name" value="LE_dom"/>
</dbReference>
<protein>
    <submittedName>
        <fullName evidence="9">Aste57867_17954 protein</fullName>
    </submittedName>
</protein>
<proteinExistence type="predicted"/>
<dbReference type="OrthoDB" id="18487at2759"/>
<evidence type="ECO:0000313" key="8">
    <source>
        <dbReference type="EMBL" id="KAF0690648.1"/>
    </source>
</evidence>
<feature type="transmembrane region" description="Helical" evidence="5">
    <location>
        <begin position="310"/>
        <end position="329"/>
    </location>
</feature>
<reference evidence="8" key="2">
    <citation type="submission" date="2019-06" db="EMBL/GenBank/DDBJ databases">
        <title>Genomics analysis of Aphanomyces spp. identifies a new class of oomycete effector associated with host adaptation.</title>
        <authorList>
            <person name="Gaulin E."/>
        </authorList>
    </citation>
    <scope>NUCLEOTIDE SEQUENCE</scope>
    <source>
        <strain evidence="8">CBS 578.67</strain>
    </source>
</reference>
<organism evidence="9 10">
    <name type="scientific">Aphanomyces stellatus</name>
    <dbReference type="NCBI Taxonomy" id="120398"/>
    <lineage>
        <taxon>Eukaryota</taxon>
        <taxon>Sar</taxon>
        <taxon>Stramenopiles</taxon>
        <taxon>Oomycota</taxon>
        <taxon>Saprolegniomycetes</taxon>
        <taxon>Saprolegniales</taxon>
        <taxon>Verrucalvaceae</taxon>
        <taxon>Aphanomyces</taxon>
    </lineage>
</organism>
<evidence type="ECO:0000259" key="7">
    <source>
        <dbReference type="PROSITE" id="PS50026"/>
    </source>
</evidence>
<name>A0A485L9H4_9STRA</name>
<evidence type="ECO:0000313" key="10">
    <source>
        <dbReference type="Proteomes" id="UP000332933"/>
    </source>
</evidence>
<reference evidence="9 10" key="1">
    <citation type="submission" date="2019-03" db="EMBL/GenBank/DDBJ databases">
        <authorList>
            <person name="Gaulin E."/>
            <person name="Dumas B."/>
        </authorList>
    </citation>
    <scope>NUCLEOTIDE SEQUENCE [LARGE SCALE GENOMIC DNA]</scope>
    <source>
        <strain evidence="9">CBS 568.67</strain>
    </source>
</reference>
<evidence type="ECO:0000256" key="2">
    <source>
        <dbReference type="ARBA" id="ARBA00022737"/>
    </source>
</evidence>
<keyword evidence="10" id="KW-1185">Reference proteome</keyword>
<keyword evidence="5" id="KW-1133">Transmembrane helix</keyword>
<feature type="domain" description="EGF-like" evidence="7">
    <location>
        <begin position="1002"/>
        <end position="1035"/>
    </location>
</feature>
<keyword evidence="5" id="KW-0472">Membrane</keyword>
<keyword evidence="1 4" id="KW-0245">EGF-like domain</keyword>
<dbReference type="Gene3D" id="2.10.25.10">
    <property type="entry name" value="Laminin"/>
    <property type="match status" value="1"/>
</dbReference>
<comment type="caution">
    <text evidence="4">Lacks conserved residue(s) required for the propagation of feature annotation.</text>
</comment>
<keyword evidence="2" id="KW-0677">Repeat</keyword>
<dbReference type="EMBL" id="CAADRA010006378">
    <property type="protein sequence ID" value="VFT94694.1"/>
    <property type="molecule type" value="Genomic_DNA"/>
</dbReference>
<feature type="chain" id="PRO_5033826481" evidence="6">
    <location>
        <begin position="23"/>
        <end position="1056"/>
    </location>
</feature>
<feature type="disulfide bond" evidence="4">
    <location>
        <begin position="1006"/>
        <end position="1016"/>
    </location>
</feature>
<dbReference type="PANTHER" id="PTHR11219:SF69">
    <property type="entry name" value="TENEURIN-A"/>
    <property type="match status" value="1"/>
</dbReference>
<keyword evidence="5" id="KW-0812">Transmembrane</keyword>